<dbReference type="KEGG" id="dpx:DAPPUDRAFT_265871"/>
<gene>
    <name evidence="2" type="ORF">DAPPUDRAFT_265871</name>
</gene>
<sequence>MAQFMDNSDSNKDNQSSDSDDVEEEETITPAPFATGIQKTPDKKKKNKNKKKNKRNTEALPMQLATPQYKPASQKTPHDDRVRKTWLDEAQEFEIDGFDHIRADRRDRIEGGVATFVANGTPFRKIDLPPSTLEVVAVEVLADGKSISICNIYHSIQVNDVQAFENILKDIPPDSTPLPRYKIKGTLSRYPSLLEETAGVQ</sequence>
<proteinExistence type="predicted"/>
<dbReference type="HOGENOM" id="CLU_1361667_0_0_1"/>
<reference evidence="2 3" key="1">
    <citation type="journal article" date="2011" name="Science">
        <title>The ecoresponsive genome of Daphnia pulex.</title>
        <authorList>
            <person name="Colbourne J.K."/>
            <person name="Pfrender M.E."/>
            <person name="Gilbert D."/>
            <person name="Thomas W.K."/>
            <person name="Tucker A."/>
            <person name="Oakley T.H."/>
            <person name="Tokishita S."/>
            <person name="Aerts A."/>
            <person name="Arnold G.J."/>
            <person name="Basu M.K."/>
            <person name="Bauer D.J."/>
            <person name="Caceres C.E."/>
            <person name="Carmel L."/>
            <person name="Casola C."/>
            <person name="Choi J.H."/>
            <person name="Detter J.C."/>
            <person name="Dong Q."/>
            <person name="Dusheyko S."/>
            <person name="Eads B.D."/>
            <person name="Frohlich T."/>
            <person name="Geiler-Samerotte K.A."/>
            <person name="Gerlach D."/>
            <person name="Hatcher P."/>
            <person name="Jogdeo S."/>
            <person name="Krijgsveld J."/>
            <person name="Kriventseva E.V."/>
            <person name="Kultz D."/>
            <person name="Laforsch C."/>
            <person name="Lindquist E."/>
            <person name="Lopez J."/>
            <person name="Manak J.R."/>
            <person name="Muller J."/>
            <person name="Pangilinan J."/>
            <person name="Patwardhan R.P."/>
            <person name="Pitluck S."/>
            <person name="Pritham E.J."/>
            <person name="Rechtsteiner A."/>
            <person name="Rho M."/>
            <person name="Rogozin I.B."/>
            <person name="Sakarya O."/>
            <person name="Salamov A."/>
            <person name="Schaack S."/>
            <person name="Shapiro H."/>
            <person name="Shiga Y."/>
            <person name="Skalitzky C."/>
            <person name="Smith Z."/>
            <person name="Souvorov A."/>
            <person name="Sung W."/>
            <person name="Tang Z."/>
            <person name="Tsuchiya D."/>
            <person name="Tu H."/>
            <person name="Vos H."/>
            <person name="Wang M."/>
            <person name="Wolf Y.I."/>
            <person name="Yamagata H."/>
            <person name="Yamada T."/>
            <person name="Ye Y."/>
            <person name="Shaw J.R."/>
            <person name="Andrews J."/>
            <person name="Crease T.J."/>
            <person name="Tang H."/>
            <person name="Lucas S.M."/>
            <person name="Robertson H.M."/>
            <person name="Bork P."/>
            <person name="Koonin E.V."/>
            <person name="Zdobnov E.M."/>
            <person name="Grigoriev I.V."/>
            <person name="Lynch M."/>
            <person name="Boore J.L."/>
        </authorList>
    </citation>
    <scope>NUCLEOTIDE SEQUENCE [LARGE SCALE GENOMIC DNA]</scope>
</reference>
<evidence type="ECO:0000313" key="3">
    <source>
        <dbReference type="Proteomes" id="UP000000305"/>
    </source>
</evidence>
<organism evidence="2 3">
    <name type="scientific">Daphnia pulex</name>
    <name type="common">Water flea</name>
    <dbReference type="NCBI Taxonomy" id="6669"/>
    <lineage>
        <taxon>Eukaryota</taxon>
        <taxon>Metazoa</taxon>
        <taxon>Ecdysozoa</taxon>
        <taxon>Arthropoda</taxon>
        <taxon>Crustacea</taxon>
        <taxon>Branchiopoda</taxon>
        <taxon>Diplostraca</taxon>
        <taxon>Cladocera</taxon>
        <taxon>Anomopoda</taxon>
        <taxon>Daphniidae</taxon>
        <taxon>Daphnia</taxon>
    </lineage>
</organism>
<feature type="region of interest" description="Disordered" evidence="1">
    <location>
        <begin position="1"/>
        <end position="80"/>
    </location>
</feature>
<feature type="compositionally biased region" description="Basic residues" evidence="1">
    <location>
        <begin position="42"/>
        <end position="54"/>
    </location>
</feature>
<dbReference type="OrthoDB" id="6368401at2759"/>
<dbReference type="InParanoid" id="E9HU59"/>
<evidence type="ECO:0000256" key="1">
    <source>
        <dbReference type="SAM" id="MobiDB-lite"/>
    </source>
</evidence>
<keyword evidence="3" id="KW-1185">Reference proteome</keyword>
<evidence type="ECO:0000313" key="2">
    <source>
        <dbReference type="EMBL" id="EFX64726.1"/>
    </source>
</evidence>
<protein>
    <submittedName>
        <fullName evidence="2">Uncharacterized protein</fullName>
    </submittedName>
</protein>
<name>E9HU59_DAPPU</name>
<dbReference type="EMBL" id="GL732796">
    <property type="protein sequence ID" value="EFX64726.1"/>
    <property type="molecule type" value="Genomic_DNA"/>
</dbReference>
<accession>E9HU59</accession>
<dbReference type="AlphaFoldDB" id="E9HU59"/>
<feature type="compositionally biased region" description="Acidic residues" evidence="1">
    <location>
        <begin position="18"/>
        <end position="27"/>
    </location>
</feature>
<dbReference type="Proteomes" id="UP000000305">
    <property type="component" value="Unassembled WGS sequence"/>
</dbReference>